<protein>
    <recommendedName>
        <fullName evidence="1">Major sperm protein</fullName>
    </recommendedName>
</protein>
<dbReference type="AlphaFoldDB" id="A0A090L5B8"/>
<evidence type="ECO:0000256" key="1">
    <source>
        <dbReference type="RuleBase" id="RU003425"/>
    </source>
</evidence>
<evidence type="ECO:0000259" key="3">
    <source>
        <dbReference type="PROSITE" id="PS50202"/>
    </source>
</evidence>
<proteinExistence type="predicted"/>
<sequence length="220" mass="25613">MSTFPLEVDPPSILVFDISSNLKSTSYIKLKNANKSKYVLKFKSHKNSAYKFTPVVTAIEPESEITVEVIFRGDEKDIYNKCSDNLAIFALETAEDLPPREIFKDADENNIKYIFLTSKFIKAKKDVDEVKIIDKKKLRKSNGNNEKNSKLKKKKKKNNKNEKEKKKVKDIETEDEENQDNKFNKDKNKLQNDETEDVDNQTNNVKKRKNKIKNVDEEDN</sequence>
<dbReference type="InterPro" id="IPR000535">
    <property type="entry name" value="MSP_dom"/>
</dbReference>
<dbReference type="InterPro" id="IPR013783">
    <property type="entry name" value="Ig-like_fold"/>
</dbReference>
<dbReference type="SUPFAM" id="SSF49354">
    <property type="entry name" value="PapD-like"/>
    <property type="match status" value="1"/>
</dbReference>
<dbReference type="InterPro" id="IPR008962">
    <property type="entry name" value="PapD-like_sf"/>
</dbReference>
<dbReference type="RefSeq" id="XP_024501871.1">
    <property type="nucleotide sequence ID" value="XM_024647833.1"/>
</dbReference>
<evidence type="ECO:0000313" key="4">
    <source>
        <dbReference type="EMBL" id="CEF62669.1"/>
    </source>
</evidence>
<dbReference type="GeneID" id="36375034"/>
<evidence type="ECO:0000313" key="6">
    <source>
        <dbReference type="WBParaSite" id="SRAE_1000093900.1"/>
    </source>
</evidence>
<evidence type="ECO:0000256" key="2">
    <source>
        <dbReference type="SAM" id="MobiDB-lite"/>
    </source>
</evidence>
<feature type="region of interest" description="Disordered" evidence="2">
    <location>
        <begin position="139"/>
        <end position="220"/>
    </location>
</feature>
<feature type="domain" description="MSP" evidence="3">
    <location>
        <begin position="5"/>
        <end position="121"/>
    </location>
</feature>
<accession>A0A090L5B8</accession>
<dbReference type="WBParaSite" id="SRAE_1000093900.1">
    <property type="protein sequence ID" value="SRAE_1000093900.1"/>
    <property type="gene ID" value="WBGene00257539"/>
</dbReference>
<dbReference type="PROSITE" id="PS50202">
    <property type="entry name" value="MSP"/>
    <property type="match status" value="1"/>
</dbReference>
<reference evidence="4 5" key="1">
    <citation type="submission" date="2014-09" db="EMBL/GenBank/DDBJ databases">
        <authorList>
            <person name="Martin A.A."/>
        </authorList>
    </citation>
    <scope>NUCLEOTIDE SEQUENCE</scope>
    <source>
        <strain evidence="5">ED321</strain>
        <strain evidence="4">ED321 Heterogonic</strain>
    </source>
</reference>
<dbReference type="WormBase" id="SRAE_1000093900">
    <property type="protein sequence ID" value="SRP07373"/>
    <property type="gene ID" value="WBGene00257539"/>
</dbReference>
<feature type="compositionally biased region" description="Basic and acidic residues" evidence="2">
    <location>
        <begin position="159"/>
        <end position="171"/>
    </location>
</feature>
<reference evidence="6" key="2">
    <citation type="submission" date="2020-12" db="UniProtKB">
        <authorList>
            <consortium name="WormBaseParasite"/>
        </authorList>
    </citation>
    <scope>IDENTIFICATION</scope>
</reference>
<organism evidence="4">
    <name type="scientific">Strongyloides ratti</name>
    <name type="common">Parasitic roundworm</name>
    <dbReference type="NCBI Taxonomy" id="34506"/>
    <lineage>
        <taxon>Eukaryota</taxon>
        <taxon>Metazoa</taxon>
        <taxon>Ecdysozoa</taxon>
        <taxon>Nematoda</taxon>
        <taxon>Chromadorea</taxon>
        <taxon>Rhabditida</taxon>
        <taxon>Tylenchina</taxon>
        <taxon>Panagrolaimomorpha</taxon>
        <taxon>Strongyloidoidea</taxon>
        <taxon>Strongyloididae</taxon>
        <taxon>Strongyloides</taxon>
    </lineage>
</organism>
<keyword evidence="1" id="KW-0206">Cytoskeleton</keyword>
<keyword evidence="1" id="KW-0963">Cytoplasm</keyword>
<gene>
    <name evidence="4 6 7" type="ORF">SRAE_1000093900</name>
</gene>
<dbReference type="Pfam" id="PF00635">
    <property type="entry name" value="Motile_Sperm"/>
    <property type="match status" value="1"/>
</dbReference>
<dbReference type="STRING" id="34506.A0A090L5B8"/>
<dbReference type="CTD" id="36375034"/>
<keyword evidence="5" id="KW-1185">Reference proteome</keyword>
<comment type="function">
    <text evidence="1">Central component in molecular interactions underlying sperm crawling. Forms an extensive filament system that extends from sperm villipoda, along the leading edge of the pseudopod.</text>
</comment>
<evidence type="ECO:0000313" key="5">
    <source>
        <dbReference type="Proteomes" id="UP000035682"/>
    </source>
</evidence>
<evidence type="ECO:0000313" key="7">
    <source>
        <dbReference type="WormBase" id="SRAE_1000093900"/>
    </source>
</evidence>
<dbReference type="Gene3D" id="2.60.40.10">
    <property type="entry name" value="Immunoglobulins"/>
    <property type="match status" value="1"/>
</dbReference>
<name>A0A090L5B8_STRRB</name>
<feature type="compositionally biased region" description="Basic and acidic residues" evidence="2">
    <location>
        <begin position="179"/>
        <end position="192"/>
    </location>
</feature>
<dbReference type="Proteomes" id="UP000035682">
    <property type="component" value="Unplaced"/>
</dbReference>
<dbReference type="EMBL" id="LN609528">
    <property type="protein sequence ID" value="CEF62669.1"/>
    <property type="molecule type" value="Genomic_DNA"/>
</dbReference>